<keyword evidence="1" id="KW-0472">Membrane</keyword>
<dbReference type="EMBL" id="PDUG01000004">
    <property type="protein sequence ID" value="PIC37396.1"/>
    <property type="molecule type" value="Genomic_DNA"/>
</dbReference>
<protein>
    <submittedName>
        <fullName evidence="2">Uncharacterized protein</fullName>
    </submittedName>
</protein>
<keyword evidence="1" id="KW-0812">Transmembrane</keyword>
<sequence length="80" mass="8936">MRAEDIQIADFPEEVQELPQDQGSGAKIEEIIVTTFVVAIVLCIVLAYFFAFFCVPETQQRNPATTSQPMDIAHLPLLLN</sequence>
<keyword evidence="3" id="KW-1185">Reference proteome</keyword>
<evidence type="ECO:0000313" key="3">
    <source>
        <dbReference type="Proteomes" id="UP000230233"/>
    </source>
</evidence>
<name>A0A2G5UDS2_9PELO</name>
<comment type="caution">
    <text evidence="2">The sequence shown here is derived from an EMBL/GenBank/DDBJ whole genome shotgun (WGS) entry which is preliminary data.</text>
</comment>
<dbReference type="Proteomes" id="UP000230233">
    <property type="component" value="Chromosome IV"/>
</dbReference>
<proteinExistence type="predicted"/>
<gene>
    <name evidence="2" type="primary">Cnig_chr_IV.g16039</name>
    <name evidence="2" type="ORF">B9Z55_016039</name>
</gene>
<reference evidence="3" key="1">
    <citation type="submission" date="2017-10" db="EMBL/GenBank/DDBJ databases">
        <title>Rapid genome shrinkage in a self-fertile nematode reveals novel sperm competition proteins.</title>
        <authorList>
            <person name="Yin D."/>
            <person name="Schwarz E.M."/>
            <person name="Thomas C.G."/>
            <person name="Felde R.L."/>
            <person name="Korf I.F."/>
            <person name="Cutter A.D."/>
            <person name="Schartner C.M."/>
            <person name="Ralston E.J."/>
            <person name="Meyer B.J."/>
            <person name="Haag E.S."/>
        </authorList>
    </citation>
    <scope>NUCLEOTIDE SEQUENCE [LARGE SCALE GENOMIC DNA]</scope>
    <source>
        <strain evidence="3">JU1422</strain>
    </source>
</reference>
<keyword evidence="1" id="KW-1133">Transmembrane helix</keyword>
<evidence type="ECO:0000256" key="1">
    <source>
        <dbReference type="SAM" id="Phobius"/>
    </source>
</evidence>
<dbReference type="AlphaFoldDB" id="A0A2G5UDS2"/>
<organism evidence="2 3">
    <name type="scientific">Caenorhabditis nigoni</name>
    <dbReference type="NCBI Taxonomy" id="1611254"/>
    <lineage>
        <taxon>Eukaryota</taxon>
        <taxon>Metazoa</taxon>
        <taxon>Ecdysozoa</taxon>
        <taxon>Nematoda</taxon>
        <taxon>Chromadorea</taxon>
        <taxon>Rhabditida</taxon>
        <taxon>Rhabditina</taxon>
        <taxon>Rhabditomorpha</taxon>
        <taxon>Rhabditoidea</taxon>
        <taxon>Rhabditidae</taxon>
        <taxon>Peloderinae</taxon>
        <taxon>Caenorhabditis</taxon>
    </lineage>
</organism>
<evidence type="ECO:0000313" key="2">
    <source>
        <dbReference type="EMBL" id="PIC37396.1"/>
    </source>
</evidence>
<accession>A0A2G5UDS2</accession>
<feature type="transmembrane region" description="Helical" evidence="1">
    <location>
        <begin position="31"/>
        <end position="55"/>
    </location>
</feature>